<dbReference type="RefSeq" id="WP_036850684.1">
    <property type="nucleotide sequence ID" value="NZ_JQJD01000010.1"/>
</dbReference>
<dbReference type="InterPro" id="IPR016193">
    <property type="entry name" value="Cytidine_deaminase-like"/>
</dbReference>
<evidence type="ECO:0000256" key="4">
    <source>
        <dbReference type="ARBA" id="ARBA00022679"/>
    </source>
</evidence>
<comment type="pathway">
    <text evidence="1 10">Purine metabolism; IMP biosynthesis via de novo pathway; IMP from 5-formamido-1-(5-phospho-D-ribosyl)imidazole-4-carboxamide: step 1/1.</text>
</comment>
<evidence type="ECO:0000256" key="8">
    <source>
        <dbReference type="ARBA" id="ARBA00050488"/>
    </source>
</evidence>
<evidence type="ECO:0000256" key="10">
    <source>
        <dbReference type="HAMAP-Rule" id="MF_00139"/>
    </source>
</evidence>
<dbReference type="InterPro" id="IPR011607">
    <property type="entry name" value="MGS-like_dom"/>
</dbReference>
<organism evidence="12 13">
    <name type="scientific">Porphyromonas cangingivalis</name>
    <dbReference type="NCBI Taxonomy" id="36874"/>
    <lineage>
        <taxon>Bacteria</taxon>
        <taxon>Pseudomonadati</taxon>
        <taxon>Bacteroidota</taxon>
        <taxon>Bacteroidia</taxon>
        <taxon>Bacteroidales</taxon>
        <taxon>Porphyromonadaceae</taxon>
        <taxon>Porphyromonas</taxon>
    </lineage>
</organism>
<evidence type="ECO:0000259" key="11">
    <source>
        <dbReference type="PROSITE" id="PS51855"/>
    </source>
</evidence>
<dbReference type="PANTHER" id="PTHR11692:SF0">
    <property type="entry name" value="BIFUNCTIONAL PURINE BIOSYNTHESIS PROTEIN ATIC"/>
    <property type="match status" value="1"/>
</dbReference>
<dbReference type="AlphaFoldDB" id="A0A0A2EY59"/>
<keyword evidence="4 10" id="KW-0808">Transferase</keyword>
<dbReference type="GO" id="GO:0003937">
    <property type="term" value="F:IMP cyclohydrolase activity"/>
    <property type="evidence" value="ECO:0007669"/>
    <property type="project" value="UniProtKB-UniRule"/>
</dbReference>
<dbReference type="FunFam" id="3.40.140.20:FF:000001">
    <property type="entry name" value="Bifunctional purine biosynthesis protein PurH"/>
    <property type="match status" value="1"/>
</dbReference>
<evidence type="ECO:0000256" key="2">
    <source>
        <dbReference type="ARBA" id="ARBA00004954"/>
    </source>
</evidence>
<evidence type="ECO:0000256" key="5">
    <source>
        <dbReference type="ARBA" id="ARBA00022755"/>
    </source>
</evidence>
<dbReference type="InterPro" id="IPR024051">
    <property type="entry name" value="AICAR_Tfase_dup_dom_sf"/>
</dbReference>
<dbReference type="OrthoDB" id="9802065at2"/>
<evidence type="ECO:0000256" key="3">
    <source>
        <dbReference type="ARBA" id="ARBA00007667"/>
    </source>
</evidence>
<comment type="domain">
    <text evidence="10">The IMP cyclohydrolase activity resides in the N-terminal region.</text>
</comment>
<accession>A0A0A2EY59</accession>
<comment type="similarity">
    <text evidence="3 10">Belongs to the PurH family.</text>
</comment>
<dbReference type="NCBIfam" id="TIGR00355">
    <property type="entry name" value="purH"/>
    <property type="match status" value="1"/>
</dbReference>
<evidence type="ECO:0000256" key="1">
    <source>
        <dbReference type="ARBA" id="ARBA00004844"/>
    </source>
</evidence>
<dbReference type="GO" id="GO:0005829">
    <property type="term" value="C:cytosol"/>
    <property type="evidence" value="ECO:0007669"/>
    <property type="project" value="TreeGrafter"/>
</dbReference>
<evidence type="ECO:0000256" key="9">
    <source>
        <dbReference type="ARBA" id="ARBA00050687"/>
    </source>
</evidence>
<dbReference type="Gene3D" id="3.40.140.20">
    <property type="match status" value="2"/>
</dbReference>
<dbReference type="eggNOG" id="COG0138">
    <property type="taxonomic scope" value="Bacteria"/>
</dbReference>
<dbReference type="FunFam" id="3.40.50.1380:FF:000001">
    <property type="entry name" value="Bifunctional purine biosynthesis protein PurH"/>
    <property type="match status" value="1"/>
</dbReference>
<dbReference type="Pfam" id="PF01808">
    <property type="entry name" value="AICARFT_IMPCHas"/>
    <property type="match status" value="1"/>
</dbReference>
<keyword evidence="13" id="KW-1185">Reference proteome</keyword>
<keyword evidence="6 10" id="KW-0378">Hydrolase</keyword>
<dbReference type="EC" id="2.1.2.3" evidence="10"/>
<dbReference type="GO" id="GO:0004643">
    <property type="term" value="F:phosphoribosylaminoimidazolecarboxamide formyltransferase activity"/>
    <property type="evidence" value="ECO:0007669"/>
    <property type="project" value="UniProtKB-UniRule"/>
</dbReference>
<comment type="pathway">
    <text evidence="2 10">Purine metabolism; IMP biosynthesis via de novo pathway; 5-formamido-1-(5-phospho-D-ribosyl)imidazole-4-carboxamide from 5-amino-1-(5-phospho-D-ribosyl)imidazole-4-carboxamide (10-formyl THF route): step 1/1.</text>
</comment>
<evidence type="ECO:0000313" key="12">
    <source>
        <dbReference type="EMBL" id="KGN82435.1"/>
    </source>
</evidence>
<dbReference type="SUPFAM" id="SSF53927">
    <property type="entry name" value="Cytidine deaminase-like"/>
    <property type="match status" value="1"/>
</dbReference>
<dbReference type="UniPathway" id="UPA00074">
    <property type="reaction ID" value="UER00133"/>
</dbReference>
<dbReference type="PANTHER" id="PTHR11692">
    <property type="entry name" value="BIFUNCTIONAL PURINE BIOSYNTHESIS PROTEIN PURH"/>
    <property type="match status" value="1"/>
</dbReference>
<dbReference type="InterPro" id="IPR036914">
    <property type="entry name" value="MGS-like_dom_sf"/>
</dbReference>
<dbReference type="Pfam" id="PF02142">
    <property type="entry name" value="MGS"/>
    <property type="match status" value="1"/>
</dbReference>
<keyword evidence="5 10" id="KW-0658">Purine biosynthesis</keyword>
<dbReference type="EC" id="3.5.4.10" evidence="10"/>
<dbReference type="NCBIfam" id="NF002049">
    <property type="entry name" value="PRK00881.1"/>
    <property type="match status" value="1"/>
</dbReference>
<dbReference type="CDD" id="cd01421">
    <property type="entry name" value="IMPCH"/>
    <property type="match status" value="1"/>
</dbReference>
<keyword evidence="7 10" id="KW-0511">Multifunctional enzyme</keyword>
<comment type="catalytic activity">
    <reaction evidence="9 10">
        <text>IMP + H2O = 5-formamido-1-(5-phospho-D-ribosyl)imidazole-4-carboxamide</text>
        <dbReference type="Rhea" id="RHEA:18445"/>
        <dbReference type="ChEBI" id="CHEBI:15377"/>
        <dbReference type="ChEBI" id="CHEBI:58053"/>
        <dbReference type="ChEBI" id="CHEBI:58467"/>
        <dbReference type="EC" id="3.5.4.10"/>
    </reaction>
</comment>
<dbReference type="PROSITE" id="PS51855">
    <property type="entry name" value="MGS"/>
    <property type="match status" value="1"/>
</dbReference>
<evidence type="ECO:0000313" key="13">
    <source>
        <dbReference type="Proteomes" id="UP000030125"/>
    </source>
</evidence>
<dbReference type="PIRSF" id="PIRSF000414">
    <property type="entry name" value="AICARFT_IMPCHas"/>
    <property type="match status" value="1"/>
</dbReference>
<name>A0A0A2EY59_PORCN</name>
<comment type="catalytic activity">
    <reaction evidence="8 10">
        <text>(6R)-10-formyltetrahydrofolate + 5-amino-1-(5-phospho-beta-D-ribosyl)imidazole-4-carboxamide = 5-formamido-1-(5-phospho-D-ribosyl)imidazole-4-carboxamide + (6S)-5,6,7,8-tetrahydrofolate</text>
        <dbReference type="Rhea" id="RHEA:22192"/>
        <dbReference type="ChEBI" id="CHEBI:57453"/>
        <dbReference type="ChEBI" id="CHEBI:58467"/>
        <dbReference type="ChEBI" id="CHEBI:58475"/>
        <dbReference type="ChEBI" id="CHEBI:195366"/>
        <dbReference type="EC" id="2.1.2.3"/>
    </reaction>
</comment>
<feature type="domain" description="MGS-like" evidence="11">
    <location>
        <begin position="1"/>
        <end position="148"/>
    </location>
</feature>
<dbReference type="SMART" id="SM00798">
    <property type="entry name" value="AICARFT_IMPCHas"/>
    <property type="match status" value="1"/>
</dbReference>
<protein>
    <recommendedName>
        <fullName evidence="10">Bifunctional purine biosynthesis protein PurH</fullName>
    </recommendedName>
    <domain>
        <recommendedName>
            <fullName evidence="10">Phosphoribosylaminoimidazolecarboxamide formyltransferase</fullName>
            <ecNumber evidence="10">2.1.2.3</ecNumber>
        </recommendedName>
        <alternativeName>
            <fullName evidence="10">AICAR transformylase</fullName>
        </alternativeName>
    </domain>
    <domain>
        <recommendedName>
            <fullName evidence="10">IMP cyclohydrolase</fullName>
            <ecNumber evidence="10">3.5.4.10</ecNumber>
        </recommendedName>
        <alternativeName>
            <fullName evidence="10">ATIC</fullName>
        </alternativeName>
        <alternativeName>
            <fullName evidence="10">IMP synthase</fullName>
        </alternativeName>
        <alternativeName>
            <fullName evidence="10">Inosinicase</fullName>
        </alternativeName>
    </domain>
</protein>
<gene>
    <name evidence="10" type="primary">purH</name>
    <name evidence="12" type="ORF">HQ35_02450</name>
</gene>
<dbReference type="HAMAP" id="MF_00139">
    <property type="entry name" value="PurH"/>
    <property type="match status" value="1"/>
</dbReference>
<dbReference type="SUPFAM" id="SSF52335">
    <property type="entry name" value="Methylglyoxal synthase-like"/>
    <property type="match status" value="1"/>
</dbReference>
<evidence type="ECO:0000256" key="7">
    <source>
        <dbReference type="ARBA" id="ARBA00023268"/>
    </source>
</evidence>
<dbReference type="Gene3D" id="3.40.50.1380">
    <property type="entry name" value="Methylglyoxal synthase-like domain"/>
    <property type="match status" value="1"/>
</dbReference>
<dbReference type="EMBL" id="JQJD01000010">
    <property type="protein sequence ID" value="KGN82435.1"/>
    <property type="molecule type" value="Genomic_DNA"/>
</dbReference>
<dbReference type="SMART" id="SM00851">
    <property type="entry name" value="MGS"/>
    <property type="match status" value="1"/>
</dbReference>
<dbReference type="InterPro" id="IPR002695">
    <property type="entry name" value="PurH-like"/>
</dbReference>
<proteinExistence type="inferred from homology"/>
<reference evidence="12 13" key="1">
    <citation type="submission" date="2014-08" db="EMBL/GenBank/DDBJ databases">
        <title>Porphyromonas cangingivalis strain:COT-109_OH1386 Genome sequencing.</title>
        <authorList>
            <person name="Wallis C."/>
            <person name="Deusch O."/>
            <person name="O'Flynn C."/>
            <person name="Davis I."/>
            <person name="Jospin G."/>
            <person name="Darling A.E."/>
            <person name="Coil D.A."/>
            <person name="Alexiev A."/>
            <person name="Horsfall A."/>
            <person name="Kirkwood N."/>
            <person name="Harris S."/>
            <person name="Eisen J.A."/>
        </authorList>
    </citation>
    <scope>NUCLEOTIDE SEQUENCE [LARGE SCALE GENOMIC DNA]</scope>
    <source>
        <strain evidence="13">COT-109 OH1386</strain>
    </source>
</reference>
<sequence>MSNIKINRALVSVFNKDGLEDVIKCLSRHEVELISTGGTQAFINNLGIECTAVEDLTAYPSILGGRVKTLHPSIFGGILTRRDNQEDKNQCEMYDISPIDLVIVDLYPFVDTVKNGGTTEEIIEKIDIGGVSLIRAAAKNHKDVVIISAKDGYAELTKILDSQNGETTLEQRKQFAKKAFAVTAQYDTAISRYFAQGSLDTDEGLTLSFGQSESLRYGENPHQKGEFYGDIRERFDFIQGKQLSYNNLLDVDTAVHLVEEFDDPTCAILKHNTPCGIASRATALEAYTTAFSCDPVSAFGGIIVINREVTKEIAEEIDKLFFEVLIAPAYTQEALDIFGKREKRIILLDKKGRDDTVHSYRTILGGLLAQERDTRIETKDDLKVVTTKMPTKDEIDTMLFAMKVVKYCKSNAIVLAKEGQVLGAGYGQTSRVDALRHAIEKARAMGFDLQGAVLASDAFFPFSDCVEIADKAGVTAVIQPGGSIKDQLSIDYCNEHDMAMCFTGIRHFRH</sequence>
<dbReference type="Proteomes" id="UP000030125">
    <property type="component" value="Unassembled WGS sequence"/>
</dbReference>
<dbReference type="GO" id="GO:0006189">
    <property type="term" value="P:'de novo' IMP biosynthetic process"/>
    <property type="evidence" value="ECO:0007669"/>
    <property type="project" value="UniProtKB-UniRule"/>
</dbReference>
<dbReference type="STRING" id="36874.HQ34_04825"/>
<comment type="caution">
    <text evidence="12">The sequence shown here is derived from an EMBL/GenBank/DDBJ whole genome shotgun (WGS) entry which is preliminary data.</text>
</comment>
<evidence type="ECO:0000256" key="6">
    <source>
        <dbReference type="ARBA" id="ARBA00022801"/>
    </source>
</evidence>